<dbReference type="UniPathway" id="UPA00070"/>
<comment type="cofactor">
    <cofactor evidence="9">
        <name>FMN</name>
        <dbReference type="ChEBI" id="CHEBI:58210"/>
    </cofactor>
    <text evidence="9">Binds 1 FMN per subunit.</text>
</comment>
<dbReference type="Gene3D" id="3.20.20.70">
    <property type="entry name" value="Aldolase class I"/>
    <property type="match status" value="1"/>
</dbReference>
<dbReference type="InterPro" id="IPR024920">
    <property type="entry name" value="Dihydroorotate_DH_1"/>
</dbReference>
<evidence type="ECO:0000259" key="10">
    <source>
        <dbReference type="Pfam" id="PF01180"/>
    </source>
</evidence>
<dbReference type="InterPro" id="IPR012135">
    <property type="entry name" value="Dihydroorotate_DH_1_2"/>
</dbReference>
<evidence type="ECO:0000256" key="4">
    <source>
        <dbReference type="ARBA" id="ARBA00022490"/>
    </source>
</evidence>
<dbReference type="InterPro" id="IPR033888">
    <property type="entry name" value="DHOD_1B"/>
</dbReference>
<dbReference type="PANTHER" id="PTHR48109:SF1">
    <property type="entry name" value="DIHYDROOROTATE DEHYDROGENASE (FUMARATE)"/>
    <property type="match status" value="1"/>
</dbReference>
<comment type="pathway">
    <text evidence="2 9">Pyrimidine metabolism; UMP biosynthesis via de novo pathway.</text>
</comment>
<name>A0A0G1DLF6_9BACT</name>
<dbReference type="EMBL" id="LCFP01000001">
    <property type="protein sequence ID" value="KKS98499.1"/>
    <property type="molecule type" value="Genomic_DNA"/>
</dbReference>
<feature type="binding site" evidence="9">
    <location>
        <begin position="51"/>
        <end position="52"/>
    </location>
    <ligand>
        <name>FMN</name>
        <dbReference type="ChEBI" id="CHEBI:58210"/>
    </ligand>
</feature>
<protein>
    <recommendedName>
        <fullName evidence="9">Dihydroorotate dehydrogenase</fullName>
        <shortName evidence="9">DHOD</shortName>
        <shortName evidence="9">DHODase</shortName>
        <shortName evidence="9">DHOdehase</shortName>
        <ecNumber evidence="9">1.3.-.-</ecNumber>
    </recommendedName>
</protein>
<dbReference type="InterPro" id="IPR005720">
    <property type="entry name" value="Dihydroorotate_DH_cat"/>
</dbReference>
<dbReference type="InterPro" id="IPR013785">
    <property type="entry name" value="Aldolase_TIM"/>
</dbReference>
<sequence>MVQIIQLMDKLTVNFCGVEFKNPLVLPSGIYAAANAYLKAYENGASGITFKSLTVHKREGNPPPRVWKNEYNVINSVGLVNSGIAKGAGEIALFKKDHREIPLIASVYATRFSEFSLMVEKLVPASPDLIELNLSCPNVDDEFGKPLGMEKGAAGKIVGEVKKLSGKIPLLAKLSPNVNDIADIAKSCEGAGADGIVAINTVGPGMMIDIYKKKPVLGTKKGGVSGPGILPVAVRCVYEIFEAVKIPIIGMGGVLKWQDIVEMILAGATLVGVGSATYYKGMKVFDELNAGLTKYLADNSISELDDLIGAAHR</sequence>
<feature type="binding site" evidence="9">
    <location>
        <position position="226"/>
    </location>
    <ligand>
        <name>FMN</name>
        <dbReference type="ChEBI" id="CHEBI:58210"/>
    </ligand>
</feature>
<feature type="domain" description="Dihydroorotate dehydrogenase catalytic" evidence="10">
    <location>
        <begin position="11"/>
        <end position="296"/>
    </location>
</feature>
<dbReference type="PROSITE" id="PS00911">
    <property type="entry name" value="DHODEHASE_1"/>
    <property type="match status" value="1"/>
</dbReference>
<evidence type="ECO:0000256" key="2">
    <source>
        <dbReference type="ARBA" id="ARBA00004725"/>
    </source>
</evidence>
<dbReference type="PANTHER" id="PTHR48109">
    <property type="entry name" value="DIHYDROOROTATE DEHYDROGENASE (QUINONE), MITOCHONDRIAL-RELATED"/>
    <property type="match status" value="1"/>
</dbReference>
<feature type="binding site" evidence="9">
    <location>
        <position position="28"/>
    </location>
    <ligand>
        <name>FMN</name>
        <dbReference type="ChEBI" id="CHEBI:58210"/>
    </ligand>
</feature>
<dbReference type="InterPro" id="IPR050074">
    <property type="entry name" value="DHO_dehydrogenase"/>
</dbReference>
<gene>
    <name evidence="9" type="primary">pyrD</name>
    <name evidence="11" type="ORF">UV73_C0001G0020</name>
</gene>
<keyword evidence="4 9" id="KW-0963">Cytoplasm</keyword>
<evidence type="ECO:0000256" key="9">
    <source>
        <dbReference type="HAMAP-Rule" id="MF_00224"/>
    </source>
</evidence>
<dbReference type="NCBIfam" id="TIGR01037">
    <property type="entry name" value="pyrD_sub1_fam"/>
    <property type="match status" value="1"/>
</dbReference>
<dbReference type="PIRSF" id="PIRSF000164">
    <property type="entry name" value="DHO_oxidase"/>
    <property type="match status" value="1"/>
</dbReference>
<dbReference type="GO" id="GO:0005737">
    <property type="term" value="C:cytoplasm"/>
    <property type="evidence" value="ECO:0007669"/>
    <property type="project" value="UniProtKB-SubCell"/>
</dbReference>
<feature type="binding site" evidence="9">
    <location>
        <position position="199"/>
    </location>
    <ligand>
        <name>FMN</name>
        <dbReference type="ChEBI" id="CHEBI:58210"/>
    </ligand>
</feature>
<keyword evidence="7 9" id="KW-0665">Pyrimidine biosynthesis</keyword>
<dbReference type="HAMAP" id="MF_00224">
    <property type="entry name" value="DHO_dh_type1"/>
    <property type="match status" value="1"/>
</dbReference>
<comment type="function">
    <text evidence="9">Catalyzes the conversion of dihydroorotate to orotate.</text>
</comment>
<dbReference type="FunFam" id="3.20.20.70:FF:000027">
    <property type="entry name" value="Dihydropyrimidine dehydrogenase [NADP(+)]"/>
    <property type="match status" value="1"/>
</dbReference>
<comment type="caution">
    <text evidence="9">Lacks conserved residue(s) required for the propagation of feature annotation.</text>
</comment>
<keyword evidence="5 9" id="KW-0285">Flavoprotein</keyword>
<dbReference type="CDD" id="cd04740">
    <property type="entry name" value="DHOD_1B_like"/>
    <property type="match status" value="1"/>
</dbReference>
<evidence type="ECO:0000256" key="8">
    <source>
        <dbReference type="ARBA" id="ARBA00023002"/>
    </source>
</evidence>
<evidence type="ECO:0000313" key="12">
    <source>
        <dbReference type="Proteomes" id="UP000034894"/>
    </source>
</evidence>
<dbReference type="GO" id="GO:0006207">
    <property type="term" value="P:'de novo' pyrimidine nucleobase biosynthetic process"/>
    <property type="evidence" value="ECO:0007669"/>
    <property type="project" value="InterPro"/>
</dbReference>
<feature type="binding site" evidence="9">
    <location>
        <position position="133"/>
    </location>
    <ligand>
        <name>FMN</name>
        <dbReference type="ChEBI" id="CHEBI:58210"/>
    </ligand>
</feature>
<organism evidence="11 12">
    <name type="scientific">Candidatus Gottesmanbacteria bacterium GW2011_GWA2_43_14</name>
    <dbReference type="NCBI Taxonomy" id="1618443"/>
    <lineage>
        <taxon>Bacteria</taxon>
        <taxon>Candidatus Gottesmaniibacteriota</taxon>
    </lineage>
</organism>
<feature type="binding site" evidence="9">
    <location>
        <position position="173"/>
    </location>
    <ligand>
        <name>FMN</name>
        <dbReference type="ChEBI" id="CHEBI:58210"/>
    </ligand>
</feature>
<feature type="binding site" evidence="9">
    <location>
        <begin position="200"/>
        <end position="201"/>
    </location>
    <ligand>
        <name>substrate</name>
    </ligand>
</feature>
<evidence type="ECO:0000256" key="5">
    <source>
        <dbReference type="ARBA" id="ARBA00022630"/>
    </source>
</evidence>
<evidence type="ECO:0000313" key="11">
    <source>
        <dbReference type="EMBL" id="KKS98499.1"/>
    </source>
</evidence>
<comment type="caution">
    <text evidence="11">The sequence shown here is derived from an EMBL/GenBank/DDBJ whole genome shotgun (WGS) entry which is preliminary data.</text>
</comment>
<keyword evidence="8 9" id="KW-0560">Oxidoreductase</keyword>
<feature type="binding site" evidence="9">
    <location>
        <position position="133"/>
    </location>
    <ligand>
        <name>substrate</name>
    </ligand>
</feature>
<feature type="binding site" evidence="9">
    <location>
        <position position="51"/>
    </location>
    <ligand>
        <name>substrate</name>
    </ligand>
</feature>
<dbReference type="InterPro" id="IPR001295">
    <property type="entry name" value="Dihydroorotate_DH_CS"/>
</dbReference>
<dbReference type="AlphaFoldDB" id="A0A0G1DLF6"/>
<dbReference type="GO" id="GO:0004152">
    <property type="term" value="F:dihydroorotate dehydrogenase activity"/>
    <property type="evidence" value="ECO:0007669"/>
    <property type="project" value="UniProtKB-UniRule"/>
</dbReference>
<feature type="binding site" evidence="9">
    <location>
        <begin position="75"/>
        <end position="79"/>
    </location>
    <ligand>
        <name>substrate</name>
    </ligand>
</feature>
<dbReference type="Proteomes" id="UP000034894">
    <property type="component" value="Unassembled WGS sequence"/>
</dbReference>
<keyword evidence="6 9" id="KW-0288">FMN</keyword>
<reference evidence="11 12" key="1">
    <citation type="journal article" date="2015" name="Nature">
        <title>rRNA introns, odd ribosomes, and small enigmatic genomes across a large radiation of phyla.</title>
        <authorList>
            <person name="Brown C.T."/>
            <person name="Hug L.A."/>
            <person name="Thomas B.C."/>
            <person name="Sharon I."/>
            <person name="Castelle C.J."/>
            <person name="Singh A."/>
            <person name="Wilkins M.J."/>
            <person name="Williams K.H."/>
            <person name="Banfield J.F."/>
        </authorList>
    </citation>
    <scope>NUCLEOTIDE SEQUENCE [LARGE SCALE GENOMIC DNA]</scope>
</reference>
<evidence type="ECO:0000256" key="1">
    <source>
        <dbReference type="ARBA" id="ARBA00004496"/>
    </source>
</evidence>
<evidence type="ECO:0000256" key="6">
    <source>
        <dbReference type="ARBA" id="ARBA00022643"/>
    </source>
</evidence>
<accession>A0A0G1DLF6</accession>
<comment type="similarity">
    <text evidence="3 9">Belongs to the dihydroorotate dehydrogenase family. Type 1 subfamily.</text>
</comment>
<feature type="binding site" evidence="9">
    <location>
        <begin position="252"/>
        <end position="253"/>
    </location>
    <ligand>
        <name>FMN</name>
        <dbReference type="ChEBI" id="CHEBI:58210"/>
    </ligand>
</feature>
<dbReference type="STRING" id="1618443.UV73_C0001G0020"/>
<comment type="subcellular location">
    <subcellularLocation>
        <location evidence="1 9">Cytoplasm</location>
    </subcellularLocation>
</comment>
<dbReference type="InterPro" id="IPR049622">
    <property type="entry name" value="Dihydroorotate_DH_I"/>
</dbReference>
<dbReference type="EC" id="1.3.-.-" evidence="9"/>
<dbReference type="Pfam" id="PF01180">
    <property type="entry name" value="DHO_dh"/>
    <property type="match status" value="1"/>
</dbReference>
<feature type="binding site" evidence="9">
    <location>
        <begin position="274"/>
        <end position="275"/>
    </location>
    <ligand>
        <name>FMN</name>
        <dbReference type="ChEBI" id="CHEBI:58210"/>
    </ligand>
</feature>
<dbReference type="GO" id="GO:0044205">
    <property type="term" value="P:'de novo' UMP biosynthetic process"/>
    <property type="evidence" value="ECO:0007669"/>
    <property type="project" value="UniProtKB-UniRule"/>
</dbReference>
<evidence type="ECO:0000256" key="3">
    <source>
        <dbReference type="ARBA" id="ARBA00008008"/>
    </source>
</evidence>
<feature type="active site" description="Nucleophile" evidence="9">
    <location>
        <position position="136"/>
    </location>
</feature>
<proteinExistence type="inferred from homology"/>
<dbReference type="PATRIC" id="fig|1618443.3.peg.20"/>
<evidence type="ECO:0000256" key="7">
    <source>
        <dbReference type="ARBA" id="ARBA00022975"/>
    </source>
</evidence>
<comment type="catalytic activity">
    <reaction evidence="9">
        <text>(S)-dihydroorotate + A = orotate + AH2</text>
        <dbReference type="Rhea" id="RHEA:18073"/>
        <dbReference type="ChEBI" id="CHEBI:13193"/>
        <dbReference type="ChEBI" id="CHEBI:17499"/>
        <dbReference type="ChEBI" id="CHEBI:30839"/>
        <dbReference type="ChEBI" id="CHEBI:30864"/>
    </reaction>
</comment>
<dbReference type="SUPFAM" id="SSF51395">
    <property type="entry name" value="FMN-linked oxidoreductases"/>
    <property type="match status" value="1"/>
</dbReference>
<dbReference type="NCBIfam" id="NF005574">
    <property type="entry name" value="PRK07259.1"/>
    <property type="match status" value="1"/>
</dbReference>